<dbReference type="InterPro" id="IPR013103">
    <property type="entry name" value="RVT_2"/>
</dbReference>
<dbReference type="OrthoDB" id="1747567at2759"/>
<comment type="caution">
    <text evidence="2">The sequence shown here is derived from an EMBL/GenBank/DDBJ whole genome shotgun (WGS) entry which is preliminary data.</text>
</comment>
<dbReference type="STRING" id="157652.A0A371GAY1"/>
<evidence type="ECO:0000259" key="1">
    <source>
        <dbReference type="Pfam" id="PF07727"/>
    </source>
</evidence>
<organism evidence="2 3">
    <name type="scientific">Mucuna pruriens</name>
    <name type="common">Velvet bean</name>
    <name type="synonym">Dolichos pruriens</name>
    <dbReference type="NCBI Taxonomy" id="157652"/>
    <lineage>
        <taxon>Eukaryota</taxon>
        <taxon>Viridiplantae</taxon>
        <taxon>Streptophyta</taxon>
        <taxon>Embryophyta</taxon>
        <taxon>Tracheophyta</taxon>
        <taxon>Spermatophyta</taxon>
        <taxon>Magnoliopsida</taxon>
        <taxon>eudicotyledons</taxon>
        <taxon>Gunneridae</taxon>
        <taxon>Pentapetalae</taxon>
        <taxon>rosids</taxon>
        <taxon>fabids</taxon>
        <taxon>Fabales</taxon>
        <taxon>Fabaceae</taxon>
        <taxon>Papilionoideae</taxon>
        <taxon>50 kb inversion clade</taxon>
        <taxon>NPAAA clade</taxon>
        <taxon>indigoferoid/millettioid clade</taxon>
        <taxon>Phaseoleae</taxon>
        <taxon>Mucuna</taxon>
    </lineage>
</organism>
<dbReference type="AlphaFoldDB" id="A0A371GAY1"/>
<gene>
    <name evidence="2" type="ORF">CR513_31015</name>
</gene>
<protein>
    <recommendedName>
        <fullName evidence="1">Reverse transcriptase Ty1/copia-type domain-containing protein</fullName>
    </recommendedName>
</protein>
<dbReference type="Proteomes" id="UP000257109">
    <property type="component" value="Unassembled WGS sequence"/>
</dbReference>
<proteinExistence type="predicted"/>
<dbReference type="EMBL" id="QJKJ01006213">
    <property type="protein sequence ID" value="RDX87513.1"/>
    <property type="molecule type" value="Genomic_DNA"/>
</dbReference>
<feature type="domain" description="Reverse transcriptase Ty1/copia-type" evidence="1">
    <location>
        <begin position="64"/>
        <end position="134"/>
    </location>
</feature>
<feature type="non-terminal residue" evidence="2">
    <location>
        <position position="1"/>
    </location>
</feature>
<evidence type="ECO:0000313" key="2">
    <source>
        <dbReference type="EMBL" id="RDX87513.1"/>
    </source>
</evidence>
<dbReference type="Pfam" id="PF07727">
    <property type="entry name" value="RVT_2"/>
    <property type="match status" value="1"/>
</dbReference>
<keyword evidence="3" id="KW-1185">Reference proteome</keyword>
<reference evidence="2" key="1">
    <citation type="submission" date="2018-05" db="EMBL/GenBank/DDBJ databases">
        <title>Draft genome of Mucuna pruriens seed.</title>
        <authorList>
            <person name="Nnadi N.E."/>
            <person name="Vos R."/>
            <person name="Hasami M.H."/>
            <person name="Devisetty U.K."/>
            <person name="Aguiy J.C."/>
        </authorList>
    </citation>
    <scope>NUCLEOTIDE SEQUENCE [LARGE SCALE GENOMIC DNA]</scope>
    <source>
        <strain evidence="2">JCA_2017</strain>
    </source>
</reference>
<sequence length="210" mass="23974">MVHSFVAIGEDLNSVGDDGSLISLSWLHQGHPTRLRGSNGSEFLECSEVAFFAKVSNFAHFDLELQQMNVKITFLNNDLCGDVYMDQPNGFKEKGKEHLVCKLRKSIYGLKQVSRQWYLKFDKMGANSSFLYYMWIISLYLVNDMNILLQTKQMSMALFDMKNLGNASFVLGIKIHHDRSRGILDEGKDSTQYGELNCTYVPILSSEELY</sequence>
<evidence type="ECO:0000313" key="3">
    <source>
        <dbReference type="Proteomes" id="UP000257109"/>
    </source>
</evidence>
<name>A0A371GAY1_MUCPR</name>
<accession>A0A371GAY1</accession>